<dbReference type="GO" id="GO:0004222">
    <property type="term" value="F:metalloendopeptidase activity"/>
    <property type="evidence" value="ECO:0007669"/>
    <property type="project" value="TreeGrafter"/>
</dbReference>
<dbReference type="AlphaFoldDB" id="A0A381NCX9"/>
<sequence>VSLTGRMGLLAIMIVLANASCTMIGTPELEPTSPEITNNHAELGEVRAGDTVTSLEDRRRELEAPTSSELSMSIGDAGSLEWPLDGDLIYRFGREQRPNGLVLNWNGVGIAGLPGSPVHAARKGLIVLAGPFEGYGPSVVLSHGNGFYSLYLYLEEIRVVEGRSIDAGHVIGTVGGTDTAQGPHIEFQVRAPIDGSVPEAQDPLEWLKPRAGR</sequence>
<evidence type="ECO:0000259" key="3">
    <source>
        <dbReference type="Pfam" id="PF01551"/>
    </source>
</evidence>
<dbReference type="InterPro" id="IPR011055">
    <property type="entry name" value="Dup_hybrid_motif"/>
</dbReference>
<dbReference type="PANTHER" id="PTHR21666:SF289">
    <property type="entry name" value="L-ALA--D-GLU ENDOPEPTIDASE"/>
    <property type="match status" value="1"/>
</dbReference>
<dbReference type="CDD" id="cd12797">
    <property type="entry name" value="M23_peptidase"/>
    <property type="match status" value="1"/>
</dbReference>
<gene>
    <name evidence="4" type="ORF">METZ01_LOCUS4257</name>
</gene>
<organism evidence="4">
    <name type="scientific">marine metagenome</name>
    <dbReference type="NCBI Taxonomy" id="408172"/>
    <lineage>
        <taxon>unclassified sequences</taxon>
        <taxon>metagenomes</taxon>
        <taxon>ecological metagenomes</taxon>
    </lineage>
</organism>
<dbReference type="EMBL" id="UINC01000222">
    <property type="protein sequence ID" value="SUZ51403.1"/>
    <property type="molecule type" value="Genomic_DNA"/>
</dbReference>
<evidence type="ECO:0000313" key="4">
    <source>
        <dbReference type="EMBL" id="SUZ51403.1"/>
    </source>
</evidence>
<accession>A0A381NCX9</accession>
<dbReference type="PANTHER" id="PTHR21666">
    <property type="entry name" value="PEPTIDASE-RELATED"/>
    <property type="match status" value="1"/>
</dbReference>
<dbReference type="SUPFAM" id="SSF51261">
    <property type="entry name" value="Duplicated hybrid motif"/>
    <property type="match status" value="1"/>
</dbReference>
<feature type="region of interest" description="Disordered" evidence="2">
    <location>
        <begin position="50"/>
        <end position="72"/>
    </location>
</feature>
<reference evidence="4" key="1">
    <citation type="submission" date="2018-05" db="EMBL/GenBank/DDBJ databases">
        <authorList>
            <person name="Lanie J.A."/>
            <person name="Ng W.-L."/>
            <person name="Kazmierczak K.M."/>
            <person name="Andrzejewski T.M."/>
            <person name="Davidsen T.M."/>
            <person name="Wayne K.J."/>
            <person name="Tettelin H."/>
            <person name="Glass J.I."/>
            <person name="Rusch D."/>
            <person name="Podicherti R."/>
            <person name="Tsui H.-C.T."/>
            <person name="Winkler M.E."/>
        </authorList>
    </citation>
    <scope>NUCLEOTIDE SEQUENCE</scope>
</reference>
<keyword evidence="1" id="KW-0732">Signal</keyword>
<dbReference type="Gene3D" id="2.70.70.10">
    <property type="entry name" value="Glucose Permease (Domain IIA)"/>
    <property type="match status" value="1"/>
</dbReference>
<proteinExistence type="predicted"/>
<evidence type="ECO:0000256" key="1">
    <source>
        <dbReference type="ARBA" id="ARBA00022729"/>
    </source>
</evidence>
<feature type="domain" description="M23ase beta-sheet core" evidence="3">
    <location>
        <begin position="105"/>
        <end position="191"/>
    </location>
</feature>
<dbReference type="InterPro" id="IPR016047">
    <property type="entry name" value="M23ase_b-sheet_dom"/>
</dbReference>
<name>A0A381NCX9_9ZZZZ</name>
<dbReference type="Pfam" id="PF01551">
    <property type="entry name" value="Peptidase_M23"/>
    <property type="match status" value="1"/>
</dbReference>
<evidence type="ECO:0000256" key="2">
    <source>
        <dbReference type="SAM" id="MobiDB-lite"/>
    </source>
</evidence>
<dbReference type="InterPro" id="IPR050570">
    <property type="entry name" value="Cell_wall_metabolism_enzyme"/>
</dbReference>
<feature type="non-terminal residue" evidence="4">
    <location>
        <position position="1"/>
    </location>
</feature>
<protein>
    <recommendedName>
        <fullName evidence="3">M23ase beta-sheet core domain-containing protein</fullName>
    </recommendedName>
</protein>